<dbReference type="AlphaFoldDB" id="A0A8D2QCE2"/>
<keyword evidence="2" id="KW-1185">Reference proteome</keyword>
<accession>A0A8D2QCE2</accession>
<organism evidence="1 2">
    <name type="scientific">Zonotrichia albicollis</name>
    <name type="common">White-throated sparrow</name>
    <name type="synonym">Fringilla albicollis</name>
    <dbReference type="NCBI Taxonomy" id="44394"/>
    <lineage>
        <taxon>Eukaryota</taxon>
        <taxon>Metazoa</taxon>
        <taxon>Chordata</taxon>
        <taxon>Craniata</taxon>
        <taxon>Vertebrata</taxon>
        <taxon>Euteleostomi</taxon>
        <taxon>Archelosauria</taxon>
        <taxon>Archosauria</taxon>
        <taxon>Dinosauria</taxon>
        <taxon>Saurischia</taxon>
        <taxon>Theropoda</taxon>
        <taxon>Coelurosauria</taxon>
        <taxon>Aves</taxon>
        <taxon>Neognathae</taxon>
        <taxon>Neoaves</taxon>
        <taxon>Telluraves</taxon>
        <taxon>Australaves</taxon>
        <taxon>Passeriformes</taxon>
        <taxon>Passerellidae</taxon>
        <taxon>Zonotrichia</taxon>
    </lineage>
</organism>
<reference evidence="1" key="1">
    <citation type="submission" date="2025-08" db="UniProtKB">
        <authorList>
            <consortium name="Ensembl"/>
        </authorList>
    </citation>
    <scope>IDENTIFICATION</scope>
</reference>
<name>A0A8D2QCE2_ZONAL</name>
<evidence type="ECO:0000313" key="1">
    <source>
        <dbReference type="Ensembl" id="ENSZALP00000005574.1"/>
    </source>
</evidence>
<protein>
    <submittedName>
        <fullName evidence="1">Uncharacterized protein</fullName>
    </submittedName>
</protein>
<dbReference type="Ensembl" id="ENSZALT00000008265.1">
    <property type="protein sequence ID" value="ENSZALP00000005574.1"/>
    <property type="gene ID" value="ENSZALG00000005190.1"/>
</dbReference>
<evidence type="ECO:0000313" key="2">
    <source>
        <dbReference type="Proteomes" id="UP000694413"/>
    </source>
</evidence>
<sequence>PYSFFFIPGITKSHLLFQDPPAFSFSHEDECIPYEIHAKLLSNKTKHHIRTFCCELKAAEIQKENFMPMKELPKGFIQS</sequence>
<proteinExistence type="predicted"/>
<dbReference type="Proteomes" id="UP000694413">
    <property type="component" value="Unassembled WGS sequence"/>
</dbReference>
<reference evidence="1" key="2">
    <citation type="submission" date="2025-09" db="UniProtKB">
        <authorList>
            <consortium name="Ensembl"/>
        </authorList>
    </citation>
    <scope>IDENTIFICATION</scope>
</reference>